<evidence type="ECO:0000313" key="5">
    <source>
        <dbReference type="Proteomes" id="UP000297948"/>
    </source>
</evidence>
<proteinExistence type="predicted"/>
<keyword evidence="5" id="KW-1185">Reference proteome</keyword>
<dbReference type="Pfam" id="PF13400">
    <property type="entry name" value="Tad"/>
    <property type="match status" value="1"/>
</dbReference>
<feature type="region of interest" description="Disordered" evidence="1">
    <location>
        <begin position="152"/>
        <end position="209"/>
    </location>
</feature>
<name>A0A4Z0GB98_9ACTN</name>
<dbReference type="InterPro" id="IPR028087">
    <property type="entry name" value="Tad_N"/>
</dbReference>
<evidence type="ECO:0000256" key="1">
    <source>
        <dbReference type="SAM" id="MobiDB-lite"/>
    </source>
</evidence>
<dbReference type="OrthoDB" id="4337756at2"/>
<dbReference type="EMBL" id="SRID01000386">
    <property type="protein sequence ID" value="TGA92661.1"/>
    <property type="molecule type" value="Genomic_DNA"/>
</dbReference>
<evidence type="ECO:0000313" key="4">
    <source>
        <dbReference type="EMBL" id="TGA92661.1"/>
    </source>
</evidence>
<accession>A0A4Z0GB98</accession>
<feature type="compositionally biased region" description="Pro residues" evidence="1">
    <location>
        <begin position="158"/>
        <end position="169"/>
    </location>
</feature>
<evidence type="ECO:0000259" key="3">
    <source>
        <dbReference type="Pfam" id="PF13400"/>
    </source>
</evidence>
<feature type="domain" description="Putative Flp pilus-assembly TadG-like N-terminal" evidence="3">
    <location>
        <begin position="10"/>
        <end position="56"/>
    </location>
</feature>
<feature type="transmembrane region" description="Helical" evidence="2">
    <location>
        <begin position="12"/>
        <end position="33"/>
    </location>
</feature>
<protein>
    <recommendedName>
        <fullName evidence="3">Putative Flp pilus-assembly TadG-like N-terminal domain-containing protein</fullName>
    </recommendedName>
</protein>
<gene>
    <name evidence="4" type="ORF">E4099_27325</name>
</gene>
<dbReference type="Proteomes" id="UP000297948">
    <property type="component" value="Unassembled WGS sequence"/>
</dbReference>
<sequence length="223" mass="23201">MTARRSGDAGQAFPLYVTAVAGMLFLALAYYAVGRAGATRNAGQTAADAAALAAAQNYRDQLRLALLDTITSGGDWAELLSGRGLGPGDACADADRFAARNDADLTGPGCVPGYLPTSFSVTVRTRSAVGSSVIPGTERRHARARATAVLRPRCAYQAPPPPSADPTPTAPGHGPKDKGRAPDPPRGKPPLELDCEGGTLTIDPRHPDLFPEARDLFSVRLAE</sequence>
<keyword evidence="2" id="KW-0812">Transmembrane</keyword>
<keyword evidence="2" id="KW-0472">Membrane</keyword>
<feature type="compositionally biased region" description="Basic and acidic residues" evidence="1">
    <location>
        <begin position="174"/>
        <end position="191"/>
    </location>
</feature>
<comment type="caution">
    <text evidence="4">The sequence shown here is derived from an EMBL/GenBank/DDBJ whole genome shotgun (WGS) entry which is preliminary data.</text>
</comment>
<keyword evidence="2" id="KW-1133">Transmembrane helix</keyword>
<reference evidence="4 5" key="1">
    <citation type="submission" date="2019-03" db="EMBL/GenBank/DDBJ databases">
        <authorList>
            <person name="Gonzalez-Pimentel J.L."/>
        </authorList>
    </citation>
    <scope>NUCLEOTIDE SEQUENCE [LARGE SCALE GENOMIC DNA]</scope>
    <source>
        <strain evidence="4 5">JCM 31289</strain>
    </source>
</reference>
<organism evidence="4 5">
    <name type="scientific">Streptomyces palmae</name>
    <dbReference type="NCBI Taxonomy" id="1701085"/>
    <lineage>
        <taxon>Bacteria</taxon>
        <taxon>Bacillati</taxon>
        <taxon>Actinomycetota</taxon>
        <taxon>Actinomycetes</taxon>
        <taxon>Kitasatosporales</taxon>
        <taxon>Streptomycetaceae</taxon>
        <taxon>Streptomyces</taxon>
    </lineage>
</organism>
<dbReference type="AlphaFoldDB" id="A0A4Z0GB98"/>
<evidence type="ECO:0000256" key="2">
    <source>
        <dbReference type="SAM" id="Phobius"/>
    </source>
</evidence>